<reference evidence="2 3" key="2">
    <citation type="submission" date="2024-07" db="EMBL/GenBank/DDBJ databases">
        <authorList>
            <person name="Akdeniz Z."/>
        </authorList>
    </citation>
    <scope>NUCLEOTIDE SEQUENCE [LARGE SCALE GENOMIC DNA]</scope>
</reference>
<sequence>MQLLTANSNQWNKIIALARELIKEQLHRRRGTSPEFEQNHNIICKVQDKLILYMRNNQISFSDRQTYHTLYRTIAEIVYYSVDKRWRYKQNKIIINNIDQTGFDLFITDNKNIQGDSTSYPLDTIFQE</sequence>
<comment type="caution">
    <text evidence="1">The sequence shown here is derived from an EMBL/GenBank/DDBJ whole genome shotgun (WGS) entry which is preliminary data.</text>
</comment>
<keyword evidence="3" id="KW-1185">Reference proteome</keyword>
<dbReference type="EMBL" id="CATOUU010001006">
    <property type="protein sequence ID" value="CAI9966336.1"/>
    <property type="molecule type" value="Genomic_DNA"/>
</dbReference>
<evidence type="ECO:0000313" key="2">
    <source>
        <dbReference type="EMBL" id="CAL6087409.1"/>
    </source>
</evidence>
<organism evidence="1">
    <name type="scientific">Hexamita inflata</name>
    <dbReference type="NCBI Taxonomy" id="28002"/>
    <lineage>
        <taxon>Eukaryota</taxon>
        <taxon>Metamonada</taxon>
        <taxon>Diplomonadida</taxon>
        <taxon>Hexamitidae</taxon>
        <taxon>Hexamitinae</taxon>
        <taxon>Hexamita</taxon>
    </lineage>
</organism>
<evidence type="ECO:0000313" key="3">
    <source>
        <dbReference type="Proteomes" id="UP001642409"/>
    </source>
</evidence>
<reference evidence="1" key="1">
    <citation type="submission" date="2023-06" db="EMBL/GenBank/DDBJ databases">
        <authorList>
            <person name="Kurt Z."/>
        </authorList>
    </citation>
    <scope>NUCLEOTIDE SEQUENCE</scope>
</reference>
<name>A0AA86R3G5_9EUKA</name>
<accession>A0AA86R3G5</accession>
<evidence type="ECO:0000313" key="1">
    <source>
        <dbReference type="EMBL" id="CAI9966336.1"/>
    </source>
</evidence>
<proteinExistence type="predicted"/>
<gene>
    <name evidence="1" type="ORF">HINF_LOCUS53981</name>
    <name evidence="2" type="ORF">HINF_LOCUS63631</name>
</gene>
<dbReference type="AlphaFoldDB" id="A0AA86R3G5"/>
<dbReference type="EMBL" id="CAXDID020000401">
    <property type="protein sequence ID" value="CAL6087409.1"/>
    <property type="molecule type" value="Genomic_DNA"/>
</dbReference>
<protein>
    <submittedName>
        <fullName evidence="2">Hypothetical_protein</fullName>
    </submittedName>
</protein>
<dbReference type="Proteomes" id="UP001642409">
    <property type="component" value="Unassembled WGS sequence"/>
</dbReference>